<gene>
    <name evidence="16" type="primary">serC</name>
    <name evidence="16" type="ordered locus">CHU_0995</name>
</gene>
<dbReference type="InterPro" id="IPR015424">
    <property type="entry name" value="PyrdxlP-dep_Trfase"/>
</dbReference>
<comment type="catalytic activity">
    <reaction evidence="14">
        <text>O-phospho-L-serine + 2-oxoglutarate = 3-phosphooxypyruvate + L-glutamate</text>
        <dbReference type="Rhea" id="RHEA:14329"/>
        <dbReference type="ChEBI" id="CHEBI:16810"/>
        <dbReference type="ChEBI" id="CHEBI:18110"/>
        <dbReference type="ChEBI" id="CHEBI:29985"/>
        <dbReference type="ChEBI" id="CHEBI:57524"/>
        <dbReference type="EC" id="2.6.1.52"/>
    </reaction>
</comment>
<evidence type="ECO:0000256" key="6">
    <source>
        <dbReference type="ARBA" id="ARBA00022576"/>
    </source>
</evidence>
<keyword evidence="6 16" id="KW-0032">Aminotransferase</keyword>
<evidence type="ECO:0000256" key="2">
    <source>
        <dbReference type="ARBA" id="ARBA00005099"/>
    </source>
</evidence>
<dbReference type="UniPathway" id="UPA00135">
    <property type="reaction ID" value="UER00197"/>
</dbReference>
<dbReference type="PANTHER" id="PTHR21152:SF40">
    <property type="entry name" value="ALANINE--GLYOXYLATE AMINOTRANSFERASE"/>
    <property type="match status" value="1"/>
</dbReference>
<dbReference type="Gene3D" id="3.90.1150.10">
    <property type="entry name" value="Aspartate Aminotransferase, domain 1"/>
    <property type="match status" value="1"/>
</dbReference>
<name>A0A6N4SPK8_CYTH3</name>
<evidence type="ECO:0000256" key="12">
    <source>
        <dbReference type="ARBA" id="ARBA00031421"/>
    </source>
</evidence>
<dbReference type="InterPro" id="IPR015422">
    <property type="entry name" value="PyrdxlP-dep_Trfase_small"/>
</dbReference>
<evidence type="ECO:0000256" key="10">
    <source>
        <dbReference type="ARBA" id="ARBA00023096"/>
    </source>
</evidence>
<evidence type="ECO:0000256" key="9">
    <source>
        <dbReference type="ARBA" id="ARBA00022898"/>
    </source>
</evidence>
<dbReference type="GO" id="GO:0004648">
    <property type="term" value="F:O-phospho-L-serine:2-oxoglutarate aminotransferase activity"/>
    <property type="evidence" value="ECO:0007669"/>
    <property type="project" value="UniProtKB-EC"/>
</dbReference>
<evidence type="ECO:0000256" key="8">
    <source>
        <dbReference type="ARBA" id="ARBA00022679"/>
    </source>
</evidence>
<keyword evidence="8 16" id="KW-0808">Transferase</keyword>
<dbReference type="EC" id="2.6.1.52" evidence="4"/>
<sequence length="361" mass="40386">MNNKIYFTPGPSELYPTVRQHMITALDEKIGVISHRSKKFEEVYKTASDNLKTLLELPSNYEVLFLASATEIWERIIQNCVEKKSFHCVNGSFSKRFYEFAGELGREAYKEEAAFGKGFYPADITVPADAEIICLTHNETSSGVSMPVEDINTFRDKNKDALIFVDAVSSLPYPKFDWTKIDSVFFSVQKCFGLPAGLGVWILNDRVIEKSKALLAKRKSIGTYHTIPSMLEKARVNQTPETPNAMNIFLLGKVTGDMLQISADGIRKQTEEKAALINTYIESSKVFSFGVEDAKLRSMTTIVANTTMLPGEINKILEPFDMAVGAGYGSKKETQIRIANFPAHSLEQVHKLVQTLKEKIG</sequence>
<dbReference type="GO" id="GO:0006564">
    <property type="term" value="P:L-serine biosynthetic process"/>
    <property type="evidence" value="ECO:0007669"/>
    <property type="project" value="UniProtKB-KW"/>
</dbReference>
<keyword evidence="11" id="KW-0718">Serine biosynthesis</keyword>
<keyword evidence="9" id="KW-0663">Pyridoxal phosphate</keyword>
<evidence type="ECO:0000256" key="4">
    <source>
        <dbReference type="ARBA" id="ARBA00013030"/>
    </source>
</evidence>
<keyword evidence="7" id="KW-0028">Amino-acid biosynthesis</keyword>
<accession>A0A6N4SPK8</accession>
<keyword evidence="5" id="KW-0963">Cytoplasm</keyword>
<dbReference type="AlphaFoldDB" id="A0A6N4SPK8"/>
<dbReference type="KEGG" id="chu:CHU_0995"/>
<dbReference type="PIRSF" id="PIRSF000525">
    <property type="entry name" value="SerC"/>
    <property type="match status" value="1"/>
</dbReference>
<feature type="domain" description="Aminotransferase class V" evidence="15">
    <location>
        <begin position="128"/>
        <end position="327"/>
    </location>
</feature>
<keyword evidence="10" id="KW-0664">Pyridoxine biosynthesis</keyword>
<reference evidence="16 17" key="1">
    <citation type="journal article" date="2007" name="Appl. Environ. Microbiol.">
        <title>Genome sequence of the cellulolytic gliding bacterium Cytophaga hutchinsonii.</title>
        <authorList>
            <person name="Xie G."/>
            <person name="Bruce D.C."/>
            <person name="Challacombe J.F."/>
            <person name="Chertkov O."/>
            <person name="Detter J.C."/>
            <person name="Gilna P."/>
            <person name="Han C.S."/>
            <person name="Lucas S."/>
            <person name="Misra M."/>
            <person name="Myers G.L."/>
            <person name="Richardson P."/>
            <person name="Tapia R."/>
            <person name="Thayer N."/>
            <person name="Thompson L.S."/>
            <person name="Brettin T.S."/>
            <person name="Henrissat B."/>
            <person name="Wilson D.B."/>
            <person name="McBride M.J."/>
        </authorList>
    </citation>
    <scope>NUCLEOTIDE SEQUENCE [LARGE SCALE GENOMIC DNA]</scope>
    <source>
        <strain evidence="17">ATCC 33406 / DSM 1761 / CIP 103989 / NBRC 15051 / NCIMB 9469 / D465</strain>
    </source>
</reference>
<proteinExistence type="inferred from homology"/>
<dbReference type="OrthoDB" id="975012at2"/>
<evidence type="ECO:0000256" key="14">
    <source>
        <dbReference type="ARBA" id="ARBA00049007"/>
    </source>
</evidence>
<dbReference type="InterPro" id="IPR015421">
    <property type="entry name" value="PyrdxlP-dep_Trfase_major"/>
</dbReference>
<evidence type="ECO:0000313" key="17">
    <source>
        <dbReference type="Proteomes" id="UP000001822"/>
    </source>
</evidence>
<evidence type="ECO:0000256" key="11">
    <source>
        <dbReference type="ARBA" id="ARBA00023299"/>
    </source>
</evidence>
<comment type="pathway">
    <text evidence="2">Amino-acid biosynthesis; L-serine biosynthesis; L-serine from 3-phospho-D-glycerate: step 2/3.</text>
</comment>
<dbReference type="Proteomes" id="UP000001822">
    <property type="component" value="Chromosome"/>
</dbReference>
<evidence type="ECO:0000256" key="5">
    <source>
        <dbReference type="ARBA" id="ARBA00022490"/>
    </source>
</evidence>
<dbReference type="PANTHER" id="PTHR21152">
    <property type="entry name" value="AMINOTRANSFERASE CLASS V"/>
    <property type="match status" value="1"/>
</dbReference>
<comment type="cofactor">
    <cofactor evidence="1">
        <name>pyridoxal 5'-phosphate</name>
        <dbReference type="ChEBI" id="CHEBI:597326"/>
    </cofactor>
</comment>
<dbReference type="GO" id="GO:0008453">
    <property type="term" value="F:alanine-glyoxylate transaminase activity"/>
    <property type="evidence" value="ECO:0007669"/>
    <property type="project" value="TreeGrafter"/>
</dbReference>
<dbReference type="SUPFAM" id="SSF53383">
    <property type="entry name" value="PLP-dependent transferases"/>
    <property type="match status" value="1"/>
</dbReference>
<protein>
    <recommendedName>
        <fullName evidence="4">phosphoserine transaminase</fullName>
        <ecNumber evidence="4">2.6.1.52</ecNumber>
    </recommendedName>
    <alternativeName>
        <fullName evidence="12">Phosphohydroxythreonine aminotransferase</fullName>
    </alternativeName>
</protein>
<evidence type="ECO:0000313" key="16">
    <source>
        <dbReference type="EMBL" id="ABG58272.1"/>
    </source>
</evidence>
<organism evidence="16 17">
    <name type="scientific">Cytophaga hutchinsonii (strain ATCC 33406 / DSM 1761 / CIP 103989 / NBRC 15051 / NCIMB 9469 / D465)</name>
    <dbReference type="NCBI Taxonomy" id="269798"/>
    <lineage>
        <taxon>Bacteria</taxon>
        <taxon>Pseudomonadati</taxon>
        <taxon>Bacteroidota</taxon>
        <taxon>Cytophagia</taxon>
        <taxon>Cytophagales</taxon>
        <taxon>Cytophagaceae</taxon>
        <taxon>Cytophaga</taxon>
    </lineage>
</organism>
<dbReference type="Gene3D" id="3.40.640.10">
    <property type="entry name" value="Type I PLP-dependent aspartate aminotransferase-like (Major domain)"/>
    <property type="match status" value="1"/>
</dbReference>
<evidence type="ECO:0000259" key="15">
    <source>
        <dbReference type="Pfam" id="PF00266"/>
    </source>
</evidence>
<dbReference type="EMBL" id="CP000383">
    <property type="protein sequence ID" value="ABG58272.1"/>
    <property type="molecule type" value="Genomic_DNA"/>
</dbReference>
<evidence type="ECO:0000256" key="3">
    <source>
        <dbReference type="ARBA" id="ARBA00006904"/>
    </source>
</evidence>
<evidence type="ECO:0000256" key="13">
    <source>
        <dbReference type="ARBA" id="ARBA00047630"/>
    </source>
</evidence>
<comment type="catalytic activity">
    <reaction evidence="13">
        <text>4-(phosphooxy)-L-threonine + 2-oxoglutarate = (R)-3-hydroxy-2-oxo-4-phosphooxybutanoate + L-glutamate</text>
        <dbReference type="Rhea" id="RHEA:16573"/>
        <dbReference type="ChEBI" id="CHEBI:16810"/>
        <dbReference type="ChEBI" id="CHEBI:29985"/>
        <dbReference type="ChEBI" id="CHEBI:58452"/>
        <dbReference type="ChEBI" id="CHEBI:58538"/>
        <dbReference type="EC" id="2.6.1.52"/>
    </reaction>
</comment>
<evidence type="ECO:0000256" key="1">
    <source>
        <dbReference type="ARBA" id="ARBA00001933"/>
    </source>
</evidence>
<evidence type="ECO:0000256" key="7">
    <source>
        <dbReference type="ARBA" id="ARBA00022605"/>
    </source>
</evidence>
<comment type="similarity">
    <text evidence="3">Belongs to the class-V pyridoxal-phosphate-dependent aminotransferase family. SerC subfamily.</text>
</comment>
<dbReference type="GO" id="GO:0004760">
    <property type="term" value="F:L-serine-pyruvate transaminase activity"/>
    <property type="evidence" value="ECO:0007669"/>
    <property type="project" value="TreeGrafter"/>
</dbReference>
<dbReference type="Pfam" id="PF00266">
    <property type="entry name" value="Aminotran_5"/>
    <property type="match status" value="1"/>
</dbReference>
<dbReference type="GO" id="GO:0019265">
    <property type="term" value="P:glycine biosynthetic process, by transamination of glyoxylate"/>
    <property type="evidence" value="ECO:0007669"/>
    <property type="project" value="TreeGrafter"/>
</dbReference>
<dbReference type="GO" id="GO:0008615">
    <property type="term" value="P:pyridoxine biosynthetic process"/>
    <property type="evidence" value="ECO:0007669"/>
    <property type="project" value="UniProtKB-KW"/>
</dbReference>
<dbReference type="InterPro" id="IPR022278">
    <property type="entry name" value="Pser_aminoTfrase"/>
</dbReference>
<keyword evidence="17" id="KW-1185">Reference proteome</keyword>
<dbReference type="InterPro" id="IPR000192">
    <property type="entry name" value="Aminotrans_V_dom"/>
</dbReference>
<dbReference type="RefSeq" id="WP_011584387.1">
    <property type="nucleotide sequence ID" value="NC_008255.1"/>
</dbReference>